<dbReference type="InterPro" id="IPR012347">
    <property type="entry name" value="Ferritin-like"/>
</dbReference>
<comment type="cofactor">
    <cofactor evidence="1">
        <name>heme b</name>
        <dbReference type="ChEBI" id="CHEBI:60344"/>
    </cofactor>
</comment>
<dbReference type="InterPro" id="IPR014490">
    <property type="entry name" value="Dps-like"/>
</dbReference>
<dbReference type="InterPro" id="IPR008331">
    <property type="entry name" value="Ferritin_DPS_dom"/>
</dbReference>
<dbReference type="PROSITE" id="PS50905">
    <property type="entry name" value="FERRITIN_LIKE"/>
    <property type="match status" value="1"/>
</dbReference>
<keyword evidence="6" id="KW-1185">Reference proteome</keyword>
<gene>
    <name evidence="5" type="ORF">GCM10009665_74150</name>
</gene>
<name>A0ABP4DR42_9ACTN</name>
<evidence type="ECO:0000256" key="2">
    <source>
        <dbReference type="ARBA" id="ARBA00022434"/>
    </source>
</evidence>
<evidence type="ECO:0000313" key="6">
    <source>
        <dbReference type="Proteomes" id="UP001500037"/>
    </source>
</evidence>
<dbReference type="Gene3D" id="1.20.1260.10">
    <property type="match status" value="1"/>
</dbReference>
<dbReference type="SUPFAM" id="SSF47240">
    <property type="entry name" value="Ferritin-like"/>
    <property type="match status" value="1"/>
</dbReference>
<evidence type="ECO:0000259" key="4">
    <source>
        <dbReference type="PROSITE" id="PS50905"/>
    </source>
</evidence>
<feature type="domain" description="Ferritin-like diiron" evidence="4">
    <location>
        <begin position="29"/>
        <end position="179"/>
    </location>
</feature>
<dbReference type="Pfam" id="PF00210">
    <property type="entry name" value="Ferritin"/>
    <property type="match status" value="1"/>
</dbReference>
<sequence length="182" mass="20092">MADFLTDVHTLRAKARQGIMNGPVTAGYGADLARVIEMLNTALATEIVCTLRYRQHHFAAKGLNSEPVSQEFLQHSNEEQAHADLLAARIAQLGGVPEMDPAQVAGRAHAEYVPATDLRQMIQENLVAERIAIASYSEMIEWLGSGDPTTRRVLEEILAREEEHAEDMLTFLESDFAPPLTP</sequence>
<protein>
    <submittedName>
        <fullName evidence="5">Ferritin-like domain-containing protein</fullName>
    </submittedName>
</protein>
<proteinExistence type="predicted"/>
<dbReference type="Proteomes" id="UP001500037">
    <property type="component" value="Unassembled WGS sequence"/>
</dbReference>
<comment type="caution">
    <text evidence="5">The sequence shown here is derived from an EMBL/GenBank/DDBJ whole genome shotgun (WGS) entry which is preliminary data.</text>
</comment>
<evidence type="ECO:0000256" key="1">
    <source>
        <dbReference type="ARBA" id="ARBA00001970"/>
    </source>
</evidence>
<dbReference type="EMBL" id="BAAALF010000274">
    <property type="protein sequence ID" value="GAA1068892.1"/>
    <property type="molecule type" value="Genomic_DNA"/>
</dbReference>
<keyword evidence="2" id="KW-0409">Iron storage</keyword>
<dbReference type="RefSeq" id="WP_344446664.1">
    <property type="nucleotide sequence ID" value="NZ_BAAALF010000274.1"/>
</dbReference>
<dbReference type="PIRSF" id="PIRSF018063">
    <property type="entry name" value="Ferrtn_UCP018063"/>
    <property type="match status" value="1"/>
</dbReference>
<keyword evidence="3" id="KW-0408">Iron</keyword>
<dbReference type="PANTHER" id="PTHR30295">
    <property type="entry name" value="BACTERIOFERRITIN"/>
    <property type="match status" value="1"/>
</dbReference>
<evidence type="ECO:0000256" key="3">
    <source>
        <dbReference type="ARBA" id="ARBA00023004"/>
    </source>
</evidence>
<dbReference type="InterPro" id="IPR009078">
    <property type="entry name" value="Ferritin-like_SF"/>
</dbReference>
<evidence type="ECO:0000313" key="5">
    <source>
        <dbReference type="EMBL" id="GAA1068892.1"/>
    </source>
</evidence>
<organism evidence="5 6">
    <name type="scientific">Kitasatospora nipponensis</name>
    <dbReference type="NCBI Taxonomy" id="258049"/>
    <lineage>
        <taxon>Bacteria</taxon>
        <taxon>Bacillati</taxon>
        <taxon>Actinomycetota</taxon>
        <taxon>Actinomycetes</taxon>
        <taxon>Kitasatosporales</taxon>
        <taxon>Streptomycetaceae</taxon>
        <taxon>Kitasatospora</taxon>
    </lineage>
</organism>
<reference evidence="6" key="1">
    <citation type="journal article" date="2019" name="Int. J. Syst. Evol. Microbiol.">
        <title>The Global Catalogue of Microorganisms (GCM) 10K type strain sequencing project: providing services to taxonomists for standard genome sequencing and annotation.</title>
        <authorList>
            <consortium name="The Broad Institute Genomics Platform"/>
            <consortium name="The Broad Institute Genome Sequencing Center for Infectious Disease"/>
            <person name="Wu L."/>
            <person name="Ma J."/>
        </authorList>
    </citation>
    <scope>NUCLEOTIDE SEQUENCE [LARGE SCALE GENOMIC DNA]</scope>
    <source>
        <strain evidence="6">JCM 13004</strain>
    </source>
</reference>
<accession>A0ABP4DR42</accession>
<dbReference type="PANTHER" id="PTHR30295:SF1">
    <property type="entry name" value="DNA PROTECTION DURING STARVATION PROTEIN"/>
    <property type="match status" value="1"/>
</dbReference>
<dbReference type="InterPro" id="IPR009040">
    <property type="entry name" value="Ferritin-like_diiron"/>
</dbReference>